<dbReference type="InterPro" id="IPR021135">
    <property type="entry name" value="PEP_COase"/>
</dbReference>
<dbReference type="PANTHER" id="PTHR30523">
    <property type="entry name" value="PHOSPHOENOLPYRUVATE CARBOXYLASE"/>
    <property type="match status" value="1"/>
</dbReference>
<dbReference type="PRINTS" id="PR00150">
    <property type="entry name" value="PEPCARBXLASE"/>
</dbReference>
<dbReference type="GO" id="GO:0006099">
    <property type="term" value="P:tricarboxylic acid cycle"/>
    <property type="evidence" value="ECO:0007669"/>
    <property type="project" value="InterPro"/>
</dbReference>
<dbReference type="InterPro" id="IPR015813">
    <property type="entry name" value="Pyrv/PenolPyrv_kinase-like_dom"/>
</dbReference>
<dbReference type="InterPro" id="IPR018129">
    <property type="entry name" value="PEP_COase_Lys_AS"/>
</dbReference>
<sequence length="327" mass="37600">MTDTTDDIAEEISFQGFDDYCKLLKNLLNDVLQREVGTDFVEKLERNRTLAQSACNLRLAGIEDTAELLEKQLASEISKMTLEEALTLARAFSHYLNLMGIAETHHRVRKTRDLAHLSKSCDVVFNQLLQGGTSADELYDSVCKQEVEIVLTAHPTQINRRTLQYKHVRIAHLLDYNDRPDLTQEDREMLIEDLVREITSIWQTDELRRHKPTPADEARSGLHIVEQSLWKAVPHYLRRVSTALKKHTGKPLPLTCTPIKFGSWMGGDRDGNPNVTAKVTRDVSLLSRWMAIDLYIREVDSLRFELSMSRCSDKLSRDFCRKIIKHL</sequence>
<dbReference type="PROSITE" id="PS00781">
    <property type="entry name" value="PEPCASE_1"/>
    <property type="match status" value="1"/>
</dbReference>
<dbReference type="SUPFAM" id="SSF51621">
    <property type="entry name" value="Phosphoenolpyruvate/pyruvate domain"/>
    <property type="match status" value="1"/>
</dbReference>
<dbReference type="KEGG" id="peu:105128159"/>
<dbReference type="Pfam" id="PF00311">
    <property type="entry name" value="PEPcase"/>
    <property type="match status" value="1"/>
</dbReference>
<dbReference type="Proteomes" id="UP000694918">
    <property type="component" value="Unplaced"/>
</dbReference>
<dbReference type="GO" id="GO:0015977">
    <property type="term" value="P:carbon fixation"/>
    <property type="evidence" value="ECO:0007669"/>
    <property type="project" value="InterPro"/>
</dbReference>
<dbReference type="GeneID" id="105128159"/>
<dbReference type="AlphaFoldDB" id="A0AAJ6UF61"/>
<comment type="catalytic activity">
    <reaction evidence="2">
        <text>oxaloacetate + phosphate = phosphoenolpyruvate + hydrogencarbonate</text>
        <dbReference type="Rhea" id="RHEA:28370"/>
        <dbReference type="ChEBI" id="CHEBI:16452"/>
        <dbReference type="ChEBI" id="CHEBI:17544"/>
        <dbReference type="ChEBI" id="CHEBI:43474"/>
        <dbReference type="ChEBI" id="CHEBI:58702"/>
        <dbReference type="EC" id="4.1.1.31"/>
    </reaction>
</comment>
<name>A0AAJ6UF61_POPEU</name>
<organism evidence="4 5">
    <name type="scientific">Populus euphratica</name>
    <name type="common">Euphrates poplar</name>
    <dbReference type="NCBI Taxonomy" id="75702"/>
    <lineage>
        <taxon>Eukaryota</taxon>
        <taxon>Viridiplantae</taxon>
        <taxon>Streptophyta</taxon>
        <taxon>Embryophyta</taxon>
        <taxon>Tracheophyta</taxon>
        <taxon>Spermatophyta</taxon>
        <taxon>Magnoliopsida</taxon>
        <taxon>eudicotyledons</taxon>
        <taxon>Gunneridae</taxon>
        <taxon>Pentapetalae</taxon>
        <taxon>rosids</taxon>
        <taxon>fabids</taxon>
        <taxon>Malpighiales</taxon>
        <taxon>Salicaceae</taxon>
        <taxon>Saliceae</taxon>
        <taxon>Populus</taxon>
    </lineage>
</organism>
<protein>
    <submittedName>
        <fullName evidence="5">Phosphoenolpyruvate carboxylase 4-like</fullName>
    </submittedName>
</protein>
<feature type="active site" evidence="3">
    <location>
        <position position="154"/>
    </location>
</feature>
<dbReference type="RefSeq" id="XP_011028006.1">
    <property type="nucleotide sequence ID" value="XM_011029704.1"/>
</dbReference>
<reference evidence="5" key="1">
    <citation type="submission" date="2025-08" db="UniProtKB">
        <authorList>
            <consortium name="RefSeq"/>
        </authorList>
    </citation>
    <scope>IDENTIFICATION</scope>
</reference>
<dbReference type="Gene3D" id="1.20.1440.90">
    <property type="entry name" value="Phosphoenolpyruvate/pyruvate domain"/>
    <property type="match status" value="1"/>
</dbReference>
<dbReference type="GO" id="GO:0005829">
    <property type="term" value="C:cytosol"/>
    <property type="evidence" value="ECO:0007669"/>
    <property type="project" value="TreeGrafter"/>
</dbReference>
<proteinExistence type="predicted"/>
<comment type="subunit">
    <text evidence="1">Homotetramer.</text>
</comment>
<evidence type="ECO:0000256" key="1">
    <source>
        <dbReference type="ARBA" id="ARBA00011881"/>
    </source>
</evidence>
<dbReference type="GO" id="GO:0008964">
    <property type="term" value="F:phosphoenolpyruvate carboxylase activity"/>
    <property type="evidence" value="ECO:0007669"/>
    <property type="project" value="UniProtKB-EC"/>
</dbReference>
<evidence type="ECO:0000313" key="4">
    <source>
        <dbReference type="Proteomes" id="UP000694918"/>
    </source>
</evidence>
<gene>
    <name evidence="5" type="primary">LOC105128159</name>
</gene>
<evidence type="ECO:0000313" key="5">
    <source>
        <dbReference type="RefSeq" id="XP_011028006.1"/>
    </source>
</evidence>
<dbReference type="PANTHER" id="PTHR30523:SF6">
    <property type="entry name" value="PHOSPHOENOLPYRUVATE CARBOXYLASE"/>
    <property type="match status" value="1"/>
</dbReference>
<evidence type="ECO:0000256" key="2">
    <source>
        <dbReference type="ARBA" id="ARBA00048995"/>
    </source>
</evidence>
<accession>A0AAJ6UF61</accession>
<evidence type="ECO:0000256" key="3">
    <source>
        <dbReference type="PROSITE-ProRule" id="PRU10111"/>
    </source>
</evidence>
<keyword evidence="4" id="KW-1185">Reference proteome</keyword>